<organism evidence="1">
    <name type="scientific">Siphoviridae sp. ctUF252</name>
    <dbReference type="NCBI Taxonomy" id="2826350"/>
    <lineage>
        <taxon>Viruses</taxon>
        <taxon>Duplodnaviria</taxon>
        <taxon>Heunggongvirae</taxon>
        <taxon>Uroviricota</taxon>
        <taxon>Caudoviricetes</taxon>
    </lineage>
</organism>
<sequence length="30" mass="3515">METPPFNIPIHTSLPFLQSYNSCLKKYVVF</sequence>
<protein>
    <submittedName>
        <fullName evidence="1">Uncharacterized protein</fullName>
    </submittedName>
</protein>
<reference evidence="1" key="1">
    <citation type="journal article" date="2021" name="Proc. Natl. Acad. Sci. U.S.A.">
        <title>A Catalog of Tens of Thousands of Viruses from Human Metagenomes Reveals Hidden Associations with Chronic Diseases.</title>
        <authorList>
            <person name="Tisza M.J."/>
            <person name="Buck C.B."/>
        </authorList>
    </citation>
    <scope>NUCLEOTIDE SEQUENCE</scope>
    <source>
        <strain evidence="1">CtUF252</strain>
    </source>
</reference>
<evidence type="ECO:0000313" key="1">
    <source>
        <dbReference type="EMBL" id="DAD94127.1"/>
    </source>
</evidence>
<dbReference type="EMBL" id="BK015173">
    <property type="protein sequence ID" value="DAD94127.1"/>
    <property type="molecule type" value="Genomic_DNA"/>
</dbReference>
<accession>A0A8S5NIE9</accession>
<name>A0A8S5NIE9_9CAUD</name>
<proteinExistence type="predicted"/>